<proteinExistence type="predicted"/>
<comment type="caution">
    <text evidence="1">The sequence shown here is derived from an EMBL/GenBank/DDBJ whole genome shotgun (WGS) entry which is preliminary data.</text>
</comment>
<accession>A0A9W6UKV5</accession>
<dbReference type="EMBL" id="BSQG01000011">
    <property type="protein sequence ID" value="GLU50117.1"/>
    <property type="molecule type" value="Genomic_DNA"/>
</dbReference>
<evidence type="ECO:0000313" key="1">
    <source>
        <dbReference type="EMBL" id="GLU50117.1"/>
    </source>
</evidence>
<gene>
    <name evidence="1" type="ORF">Nans01_44680</name>
</gene>
<evidence type="ECO:0000313" key="2">
    <source>
        <dbReference type="Proteomes" id="UP001165092"/>
    </source>
</evidence>
<sequence>MKTVCEVLLPQWPKGWDTTPRPGLSPGTAEPVRIGCLGLMGLNPALGGRLRRIPTVRQLARPVRRDGPECFALCREV</sequence>
<protein>
    <submittedName>
        <fullName evidence="1">Uncharacterized protein</fullName>
    </submittedName>
</protein>
<organism evidence="1 2">
    <name type="scientific">Nocardiopsis ansamitocini</name>
    <dbReference type="NCBI Taxonomy" id="1670832"/>
    <lineage>
        <taxon>Bacteria</taxon>
        <taxon>Bacillati</taxon>
        <taxon>Actinomycetota</taxon>
        <taxon>Actinomycetes</taxon>
        <taxon>Streptosporangiales</taxon>
        <taxon>Nocardiopsidaceae</taxon>
        <taxon>Nocardiopsis</taxon>
    </lineage>
</organism>
<dbReference type="AlphaFoldDB" id="A0A9W6UKV5"/>
<dbReference type="Proteomes" id="UP001165092">
    <property type="component" value="Unassembled WGS sequence"/>
</dbReference>
<reference evidence="1" key="1">
    <citation type="submission" date="2023-02" db="EMBL/GenBank/DDBJ databases">
        <title>Nocardiopsis ansamitocini NBRC 112285.</title>
        <authorList>
            <person name="Ichikawa N."/>
            <person name="Sato H."/>
            <person name="Tonouchi N."/>
        </authorList>
    </citation>
    <scope>NUCLEOTIDE SEQUENCE</scope>
    <source>
        <strain evidence="1">NBRC 112285</strain>
    </source>
</reference>
<keyword evidence="2" id="KW-1185">Reference proteome</keyword>
<name>A0A9W6UKV5_9ACTN</name>